<accession>A0A4R8G5Y5</accession>
<proteinExistence type="predicted"/>
<organism evidence="3 4">
    <name type="scientific">Modicisalibacter xianhensis</name>
    <dbReference type="NCBI Taxonomy" id="442341"/>
    <lineage>
        <taxon>Bacteria</taxon>
        <taxon>Pseudomonadati</taxon>
        <taxon>Pseudomonadota</taxon>
        <taxon>Gammaproteobacteria</taxon>
        <taxon>Oceanospirillales</taxon>
        <taxon>Halomonadaceae</taxon>
        <taxon>Modicisalibacter</taxon>
    </lineage>
</organism>
<evidence type="ECO:0000313" key="4">
    <source>
        <dbReference type="Proteomes" id="UP000294489"/>
    </source>
</evidence>
<dbReference type="RefSeq" id="WP_134015652.1">
    <property type="nucleotide sequence ID" value="NZ_SOEC01000002.1"/>
</dbReference>
<dbReference type="CDD" id="cd16170">
    <property type="entry name" value="MvaT_DBD"/>
    <property type="match status" value="1"/>
</dbReference>
<gene>
    <name evidence="3" type="ORF">DFO67_102128</name>
</gene>
<dbReference type="InterPro" id="IPR035616">
    <property type="entry name" value="MvaT_DBD"/>
</dbReference>
<dbReference type="NCBIfam" id="NF041859">
    <property type="entry name" value="silencer_MvaTU"/>
    <property type="match status" value="1"/>
</dbReference>
<name>A0A4R8G5Y5_9GAMM</name>
<dbReference type="AlphaFoldDB" id="A0A4R8G5Y5"/>
<sequence>MSLLSEYLLKEQQLKELDDELKAMESDTQFQADLAFKTRLDTLMADFDKHTADVVALLESLPEPTPTPTAPTASPDTPAAPSDGHRKRKTRVYENPHTGERIETRSANHKTLKAWKAEHGAETVEAWVLPADS</sequence>
<feature type="compositionally biased region" description="Low complexity" evidence="1">
    <location>
        <begin position="70"/>
        <end position="82"/>
    </location>
</feature>
<feature type="compositionally biased region" description="Basic and acidic residues" evidence="1">
    <location>
        <begin position="91"/>
        <end position="106"/>
    </location>
</feature>
<dbReference type="OrthoDB" id="6367018at2"/>
<dbReference type="EMBL" id="SOEC01000002">
    <property type="protein sequence ID" value="TDX32179.1"/>
    <property type="molecule type" value="Genomic_DNA"/>
</dbReference>
<dbReference type="Proteomes" id="UP000294489">
    <property type="component" value="Unassembled WGS sequence"/>
</dbReference>
<evidence type="ECO:0000313" key="3">
    <source>
        <dbReference type="EMBL" id="TDX32179.1"/>
    </source>
</evidence>
<protein>
    <recommendedName>
        <fullName evidence="2">MvaT DNA-binding domain-containing protein</fullName>
    </recommendedName>
</protein>
<reference evidence="3 4" key="1">
    <citation type="submission" date="2019-03" db="EMBL/GenBank/DDBJ databases">
        <title>Freshwater and sediment microbial communities from various areas in North America, analyzing microbe dynamics in response to fracking.</title>
        <authorList>
            <person name="Lamendella R."/>
        </authorList>
    </citation>
    <scope>NUCLEOTIDE SEQUENCE [LARGE SCALE GENOMIC DNA]</scope>
    <source>
        <strain evidence="3 4">6_TX</strain>
    </source>
</reference>
<dbReference type="Pfam" id="PF22055">
    <property type="entry name" value="MvaT_DBD"/>
    <property type="match status" value="1"/>
</dbReference>
<evidence type="ECO:0000259" key="2">
    <source>
        <dbReference type="Pfam" id="PF22055"/>
    </source>
</evidence>
<comment type="caution">
    <text evidence="3">The sequence shown here is derived from an EMBL/GenBank/DDBJ whole genome shotgun (WGS) entry which is preliminary data.</text>
</comment>
<evidence type="ECO:0000256" key="1">
    <source>
        <dbReference type="SAM" id="MobiDB-lite"/>
    </source>
</evidence>
<feature type="region of interest" description="Disordered" evidence="1">
    <location>
        <begin position="59"/>
        <end position="108"/>
    </location>
</feature>
<feature type="domain" description="MvaT DNA-binding" evidence="2">
    <location>
        <begin position="92"/>
        <end position="127"/>
    </location>
</feature>